<reference evidence="4" key="1">
    <citation type="submission" date="2014-08" db="EMBL/GenBank/DDBJ databases">
        <authorList>
            <person name="Sharma Rahul"/>
            <person name="Thines Marco"/>
        </authorList>
    </citation>
    <scope>NUCLEOTIDE SEQUENCE</scope>
</reference>
<dbReference type="GO" id="GO:0005886">
    <property type="term" value="C:plasma membrane"/>
    <property type="evidence" value="ECO:0007669"/>
    <property type="project" value="UniProtKB-SubCell"/>
</dbReference>
<dbReference type="InterPro" id="IPR011701">
    <property type="entry name" value="MFS"/>
</dbReference>
<dbReference type="SUPFAM" id="SSF103473">
    <property type="entry name" value="MFS general substrate transporter"/>
    <property type="match status" value="1"/>
</dbReference>
<feature type="transmembrane region" description="Helical" evidence="3">
    <location>
        <begin position="398"/>
        <end position="418"/>
    </location>
</feature>
<feature type="transmembrane region" description="Helical" evidence="3">
    <location>
        <begin position="124"/>
        <end position="151"/>
    </location>
</feature>
<dbReference type="AlphaFoldDB" id="A0A0F7SQQ5"/>
<evidence type="ECO:0000256" key="3">
    <source>
        <dbReference type="SAM" id="Phobius"/>
    </source>
</evidence>
<feature type="transmembrane region" description="Helical" evidence="3">
    <location>
        <begin position="286"/>
        <end position="305"/>
    </location>
</feature>
<evidence type="ECO:0000313" key="4">
    <source>
        <dbReference type="EMBL" id="CED84552.1"/>
    </source>
</evidence>
<dbReference type="Gene3D" id="1.20.1250.20">
    <property type="entry name" value="MFS general substrate transporter like domains"/>
    <property type="match status" value="2"/>
</dbReference>
<keyword evidence="2" id="KW-1003">Cell membrane</keyword>
<comment type="subcellular location">
    <subcellularLocation>
        <location evidence="1">Cell inner membrane</location>
        <topology evidence="1">Multi-pass membrane protein</topology>
    </subcellularLocation>
</comment>
<feature type="transmembrane region" description="Helical" evidence="3">
    <location>
        <begin position="312"/>
        <end position="334"/>
    </location>
</feature>
<feature type="transmembrane region" description="Helical" evidence="3">
    <location>
        <begin position="243"/>
        <end position="266"/>
    </location>
</feature>
<name>A0A0F7SQQ5_PHARH</name>
<dbReference type="InterPro" id="IPR050375">
    <property type="entry name" value="MFS_TsgA-like"/>
</dbReference>
<evidence type="ECO:0000256" key="1">
    <source>
        <dbReference type="ARBA" id="ARBA00004429"/>
    </source>
</evidence>
<feature type="transmembrane region" description="Helical" evidence="3">
    <location>
        <begin position="340"/>
        <end position="358"/>
    </location>
</feature>
<proteinExistence type="predicted"/>
<dbReference type="PANTHER" id="PTHR43702:SF3">
    <property type="entry name" value="PROTEIN TSGA"/>
    <property type="match status" value="1"/>
</dbReference>
<evidence type="ECO:0000256" key="2">
    <source>
        <dbReference type="ARBA" id="ARBA00022475"/>
    </source>
</evidence>
<accession>A0A0F7SQQ5</accession>
<dbReference type="PANTHER" id="PTHR43702">
    <property type="entry name" value="L-FUCOSE-PROTON SYMPORTER"/>
    <property type="match status" value="1"/>
</dbReference>
<keyword evidence="3" id="KW-1133">Transmembrane helix</keyword>
<feature type="transmembrane region" description="Helical" evidence="3">
    <location>
        <begin position="99"/>
        <end position="118"/>
    </location>
</feature>
<keyword evidence="3" id="KW-0812">Transmembrane</keyword>
<dbReference type="GO" id="GO:0022857">
    <property type="term" value="F:transmembrane transporter activity"/>
    <property type="evidence" value="ECO:0007669"/>
    <property type="project" value="InterPro"/>
</dbReference>
<feature type="transmembrane region" description="Helical" evidence="3">
    <location>
        <begin position="163"/>
        <end position="185"/>
    </location>
</feature>
<feature type="transmembrane region" description="Helical" evidence="3">
    <location>
        <begin position="72"/>
        <end position="92"/>
    </location>
</feature>
<feature type="transmembrane region" description="Helical" evidence="3">
    <location>
        <begin position="32"/>
        <end position="52"/>
    </location>
</feature>
<dbReference type="Pfam" id="PF07690">
    <property type="entry name" value="MFS_1"/>
    <property type="match status" value="1"/>
</dbReference>
<protein>
    <submittedName>
        <fullName evidence="4">Mfs general substrate transporter</fullName>
    </submittedName>
</protein>
<feature type="transmembrane region" description="Helical" evidence="3">
    <location>
        <begin position="197"/>
        <end position="217"/>
    </location>
</feature>
<dbReference type="InterPro" id="IPR036259">
    <property type="entry name" value="MFS_trans_sf"/>
</dbReference>
<feature type="transmembrane region" description="Helical" evidence="3">
    <location>
        <begin position="365"/>
        <end position="386"/>
    </location>
</feature>
<sequence>MGFFAKKQAPKVDERGVPIPLDYKSLSKSDTIFSFSLIASLFFLWGLSYGLVDVLNKHFLNIFGLTRVQSTLLQFSYFVSYLLVAPPMGFFMRKYGYKIGIHIGLGLFSLGTILYWPAAVYEKFGMFVGFTFITASGLATLEVAANSYITILGPPEHAAMRLVLAQAANGVSTVIGPLIAAQAFFKGENSASLSTVQYVYLALCCVGIALNIGIYFAKLPEITQILDGDANEKTGSFWQQHRLVWGVVAQFFYVGAQVAVASFTVFYITEIRGISPRIDDSTASNMFSGCQAVFTVGRFAGVLYLRYFDPAFALFVSGTMLVLFSVLVSTLPAYGGIACLYIVFFFESICYPVIFTIATADLGPWFKIGSGCIAAAVSGGAAFPAMQGAVADYSSTSTSFFIPMTGFIVVMCYGFLMWRSRSRKYGQPWSVWVVSDSQLTNPEGRFSPAFDDEKGEDIKREHAEIEVASK</sequence>
<organism evidence="4">
    <name type="scientific">Phaffia rhodozyma</name>
    <name type="common">Yeast</name>
    <name type="synonym">Xanthophyllomyces dendrorhous</name>
    <dbReference type="NCBI Taxonomy" id="264483"/>
    <lineage>
        <taxon>Eukaryota</taxon>
        <taxon>Fungi</taxon>
        <taxon>Dikarya</taxon>
        <taxon>Basidiomycota</taxon>
        <taxon>Agaricomycotina</taxon>
        <taxon>Tremellomycetes</taxon>
        <taxon>Cystofilobasidiales</taxon>
        <taxon>Mrakiaceae</taxon>
        <taxon>Phaffia</taxon>
    </lineage>
</organism>
<dbReference type="EMBL" id="LN483166">
    <property type="protein sequence ID" value="CED84552.1"/>
    <property type="molecule type" value="Genomic_DNA"/>
</dbReference>
<keyword evidence="3" id="KW-0472">Membrane</keyword>